<name>A0ABQ2CVE9_9DEIO</name>
<reference evidence="3" key="1">
    <citation type="journal article" date="2019" name="Int. J. Syst. Evol. Microbiol.">
        <title>The Global Catalogue of Microorganisms (GCM) 10K type strain sequencing project: providing services to taxonomists for standard genome sequencing and annotation.</title>
        <authorList>
            <consortium name="The Broad Institute Genomics Platform"/>
            <consortium name="The Broad Institute Genome Sequencing Center for Infectious Disease"/>
            <person name="Wu L."/>
            <person name="Ma J."/>
        </authorList>
    </citation>
    <scope>NUCLEOTIDE SEQUENCE [LARGE SCALE GENOMIC DNA]</scope>
    <source>
        <strain evidence="3">JCM 14370</strain>
    </source>
</reference>
<dbReference type="RefSeq" id="WP_188997964.1">
    <property type="nucleotide sequence ID" value="NZ_BMOD01000001.1"/>
</dbReference>
<keyword evidence="3" id="KW-1185">Reference proteome</keyword>
<gene>
    <name evidence="2" type="ORF">GCM10008938_00160</name>
</gene>
<keyword evidence="1" id="KW-0812">Transmembrane</keyword>
<evidence type="ECO:0000256" key="1">
    <source>
        <dbReference type="SAM" id="Phobius"/>
    </source>
</evidence>
<keyword evidence="1" id="KW-0472">Membrane</keyword>
<proteinExistence type="predicted"/>
<evidence type="ECO:0000313" key="3">
    <source>
        <dbReference type="Proteomes" id="UP000632222"/>
    </source>
</evidence>
<sequence>MNEALWVLIALLVVVPAGLLVLVNTTLKGTHSGKTLRNIAYLQLAVAMVAIAVKIVRG</sequence>
<organism evidence="2 3">
    <name type="scientific">Deinococcus roseus</name>
    <dbReference type="NCBI Taxonomy" id="392414"/>
    <lineage>
        <taxon>Bacteria</taxon>
        <taxon>Thermotogati</taxon>
        <taxon>Deinococcota</taxon>
        <taxon>Deinococci</taxon>
        <taxon>Deinococcales</taxon>
        <taxon>Deinococcaceae</taxon>
        <taxon>Deinococcus</taxon>
    </lineage>
</organism>
<feature type="transmembrane region" description="Helical" evidence="1">
    <location>
        <begin position="6"/>
        <end position="27"/>
    </location>
</feature>
<evidence type="ECO:0000313" key="2">
    <source>
        <dbReference type="EMBL" id="GGJ18021.1"/>
    </source>
</evidence>
<feature type="transmembrane region" description="Helical" evidence="1">
    <location>
        <begin position="39"/>
        <end position="56"/>
    </location>
</feature>
<dbReference type="Proteomes" id="UP000632222">
    <property type="component" value="Unassembled WGS sequence"/>
</dbReference>
<comment type="caution">
    <text evidence="2">The sequence shown here is derived from an EMBL/GenBank/DDBJ whole genome shotgun (WGS) entry which is preliminary data.</text>
</comment>
<protein>
    <recommendedName>
        <fullName evidence="4">HIG1 domain-containing protein</fullName>
    </recommendedName>
</protein>
<accession>A0ABQ2CVE9</accession>
<dbReference type="EMBL" id="BMOD01000001">
    <property type="protein sequence ID" value="GGJ18021.1"/>
    <property type="molecule type" value="Genomic_DNA"/>
</dbReference>
<evidence type="ECO:0008006" key="4">
    <source>
        <dbReference type="Google" id="ProtNLM"/>
    </source>
</evidence>
<keyword evidence="1" id="KW-1133">Transmembrane helix</keyword>